<gene>
    <name evidence="6" type="ORF">CKM354_000775900</name>
</gene>
<evidence type="ECO:0000256" key="1">
    <source>
        <dbReference type="ARBA" id="ARBA00008072"/>
    </source>
</evidence>
<organism evidence="6 7">
    <name type="scientific">Cercospora kikuchii</name>
    <dbReference type="NCBI Taxonomy" id="84275"/>
    <lineage>
        <taxon>Eukaryota</taxon>
        <taxon>Fungi</taxon>
        <taxon>Dikarya</taxon>
        <taxon>Ascomycota</taxon>
        <taxon>Pezizomycotina</taxon>
        <taxon>Dothideomycetes</taxon>
        <taxon>Dothideomycetidae</taxon>
        <taxon>Mycosphaerellales</taxon>
        <taxon>Mycosphaerellaceae</taxon>
        <taxon>Cercospora</taxon>
    </lineage>
</organism>
<dbReference type="SUPFAM" id="SSF51735">
    <property type="entry name" value="NAD(P)-binding Rossmann-fold domains"/>
    <property type="match status" value="1"/>
</dbReference>
<dbReference type="EMBL" id="BOLY01000004">
    <property type="protein sequence ID" value="GIZ44564.1"/>
    <property type="molecule type" value="Genomic_DNA"/>
</dbReference>
<dbReference type="RefSeq" id="XP_044659051.1">
    <property type="nucleotide sequence ID" value="XM_044803116.1"/>
</dbReference>
<comment type="similarity">
    <text evidence="1">Belongs to the zinc-containing alcohol dehydrogenase family.</text>
</comment>
<protein>
    <recommendedName>
        <fullName evidence="5">Enoyl reductase (ER) domain-containing protein</fullName>
    </recommendedName>
</protein>
<evidence type="ECO:0000259" key="5">
    <source>
        <dbReference type="SMART" id="SM00829"/>
    </source>
</evidence>
<dbReference type="Pfam" id="PF00107">
    <property type="entry name" value="ADH_zinc_N"/>
    <property type="match status" value="1"/>
</dbReference>
<proteinExistence type="inferred from homology"/>
<name>A0A9P3FJ12_9PEZI</name>
<dbReference type="CDD" id="cd08249">
    <property type="entry name" value="enoyl_reductase_like"/>
    <property type="match status" value="1"/>
</dbReference>
<dbReference type="Gene3D" id="3.90.180.10">
    <property type="entry name" value="Medium-chain alcohol dehydrogenases, catalytic domain"/>
    <property type="match status" value="1"/>
</dbReference>
<evidence type="ECO:0000256" key="2">
    <source>
        <dbReference type="ARBA" id="ARBA00011245"/>
    </source>
</evidence>
<dbReference type="InterPro" id="IPR020843">
    <property type="entry name" value="ER"/>
</dbReference>
<dbReference type="PANTHER" id="PTHR45348:SF2">
    <property type="entry name" value="ZINC-TYPE ALCOHOL DEHYDROGENASE-LIKE PROTEIN C2E1P3.01"/>
    <property type="match status" value="1"/>
</dbReference>
<evidence type="ECO:0000256" key="4">
    <source>
        <dbReference type="SAM" id="MobiDB-lite"/>
    </source>
</evidence>
<reference evidence="6 7" key="1">
    <citation type="submission" date="2021-01" db="EMBL/GenBank/DDBJ databases">
        <title>Cercospora kikuchii MAFF 305040 whole genome shotgun sequence.</title>
        <authorList>
            <person name="Kashiwa T."/>
            <person name="Suzuki T."/>
        </authorList>
    </citation>
    <scope>NUCLEOTIDE SEQUENCE [LARGE SCALE GENOMIC DNA]</scope>
    <source>
        <strain evidence="6 7">MAFF 305040</strain>
    </source>
</reference>
<dbReference type="InterPro" id="IPR013154">
    <property type="entry name" value="ADH-like_N"/>
</dbReference>
<feature type="domain" description="Enoyl reductase (ER)" evidence="5">
    <location>
        <begin position="13"/>
        <end position="335"/>
    </location>
</feature>
<evidence type="ECO:0000313" key="6">
    <source>
        <dbReference type="EMBL" id="GIZ44564.1"/>
    </source>
</evidence>
<dbReference type="InterPro" id="IPR013149">
    <property type="entry name" value="ADH-like_C"/>
</dbReference>
<dbReference type="OrthoDB" id="10257049at2759"/>
<dbReference type="SUPFAM" id="SSF50129">
    <property type="entry name" value="GroES-like"/>
    <property type="match status" value="1"/>
</dbReference>
<feature type="region of interest" description="Disordered" evidence="4">
    <location>
        <begin position="1"/>
        <end position="23"/>
    </location>
</feature>
<dbReference type="GeneID" id="68293334"/>
<dbReference type="GO" id="GO:0016651">
    <property type="term" value="F:oxidoreductase activity, acting on NAD(P)H"/>
    <property type="evidence" value="ECO:0007669"/>
    <property type="project" value="InterPro"/>
</dbReference>
<dbReference type="InterPro" id="IPR047122">
    <property type="entry name" value="Trans-enoyl_RdTase-like"/>
</dbReference>
<comment type="caution">
    <text evidence="6">The sequence shown here is derived from an EMBL/GenBank/DDBJ whole genome shotgun (WGS) entry which is preliminary data.</text>
</comment>
<dbReference type="Proteomes" id="UP000825890">
    <property type="component" value="Unassembled WGS sequence"/>
</dbReference>
<keyword evidence="7" id="KW-1185">Reference proteome</keyword>
<dbReference type="Gene3D" id="3.40.50.720">
    <property type="entry name" value="NAD(P)-binding Rossmann-like Domain"/>
    <property type="match status" value="1"/>
</dbReference>
<evidence type="ECO:0000313" key="7">
    <source>
        <dbReference type="Proteomes" id="UP000825890"/>
    </source>
</evidence>
<dbReference type="AlphaFoldDB" id="A0A9P3FJ12"/>
<dbReference type="InterPro" id="IPR011032">
    <property type="entry name" value="GroES-like_sf"/>
</dbReference>
<evidence type="ECO:0000256" key="3">
    <source>
        <dbReference type="ARBA" id="ARBA00023002"/>
    </source>
</evidence>
<comment type="subunit">
    <text evidence="2">Monomer.</text>
</comment>
<sequence>MSSNQSLYLDAPGTPLRLASSPIPQPGPDELIIETKALSINPIDVAQSATGFFIKSYPRVLGQDVSGIVHSIGTNNTSSSTFSQGDRVTAHAWSMLTGQNEDAAWQKYVRVKAKNTAKLPENVSFAEGVVLPLVLNTAAAGLYQTLQLPLPEVGKKREGEGVLVVYGGSSAVGLSVTQLATASGVRVVAIASEKNHALVKEVGAKEVFDQKEGDEMVEKVVKAIAATKEKFIGVFDAIAVEATYKHDLAILEKLGGGAFISTHQLPESLPENVKGKFIFGLGEFSFPLWEEYIPQALESGELKIRPEPLVVGKGLESIEKALEVYKKGVSGKKVVVEL</sequence>
<dbReference type="SMART" id="SM00829">
    <property type="entry name" value="PKS_ER"/>
    <property type="match status" value="1"/>
</dbReference>
<keyword evidence="3" id="KW-0560">Oxidoreductase</keyword>
<dbReference type="Pfam" id="PF08240">
    <property type="entry name" value="ADH_N"/>
    <property type="match status" value="1"/>
</dbReference>
<dbReference type="PANTHER" id="PTHR45348">
    <property type="entry name" value="HYPOTHETICAL OXIDOREDUCTASE (EUROFUNG)"/>
    <property type="match status" value="1"/>
</dbReference>
<accession>A0A9P3FJ12</accession>
<dbReference type="InterPro" id="IPR036291">
    <property type="entry name" value="NAD(P)-bd_dom_sf"/>
</dbReference>